<dbReference type="AlphaFoldDB" id="A0AA88IRD8"/>
<dbReference type="EMBL" id="JAUPFM010000020">
    <property type="protein sequence ID" value="KAK2818746.1"/>
    <property type="molecule type" value="Genomic_DNA"/>
</dbReference>
<reference evidence="1" key="1">
    <citation type="submission" date="2023-07" db="EMBL/GenBank/DDBJ databases">
        <title>Chromosome-level Genome Assembly of Striped Snakehead (Channa striata).</title>
        <authorList>
            <person name="Liu H."/>
        </authorList>
    </citation>
    <scope>NUCLEOTIDE SEQUENCE</scope>
    <source>
        <strain evidence="1">Gz</strain>
        <tissue evidence="1">Muscle</tissue>
    </source>
</reference>
<dbReference type="Proteomes" id="UP001187415">
    <property type="component" value="Unassembled WGS sequence"/>
</dbReference>
<proteinExistence type="predicted"/>
<name>A0AA88IRD8_CHASR</name>
<sequence length="72" mass="7930">MCDPLERPVKAPATFLIRKTPNVPATNRARNSRGSFCARQTTTLVLRKERASLHLLVRVPVVSVGALLSSFN</sequence>
<comment type="caution">
    <text evidence="1">The sequence shown here is derived from an EMBL/GenBank/DDBJ whole genome shotgun (WGS) entry which is preliminary data.</text>
</comment>
<evidence type="ECO:0000313" key="1">
    <source>
        <dbReference type="EMBL" id="KAK2818746.1"/>
    </source>
</evidence>
<organism evidence="1 2">
    <name type="scientific">Channa striata</name>
    <name type="common">Snakehead murrel</name>
    <name type="synonym">Ophicephalus striatus</name>
    <dbReference type="NCBI Taxonomy" id="64152"/>
    <lineage>
        <taxon>Eukaryota</taxon>
        <taxon>Metazoa</taxon>
        <taxon>Chordata</taxon>
        <taxon>Craniata</taxon>
        <taxon>Vertebrata</taxon>
        <taxon>Euteleostomi</taxon>
        <taxon>Actinopterygii</taxon>
        <taxon>Neopterygii</taxon>
        <taxon>Teleostei</taxon>
        <taxon>Neoteleostei</taxon>
        <taxon>Acanthomorphata</taxon>
        <taxon>Anabantaria</taxon>
        <taxon>Anabantiformes</taxon>
        <taxon>Channoidei</taxon>
        <taxon>Channidae</taxon>
        <taxon>Channa</taxon>
    </lineage>
</organism>
<gene>
    <name evidence="1" type="ORF">Q5P01_024307</name>
</gene>
<evidence type="ECO:0000313" key="2">
    <source>
        <dbReference type="Proteomes" id="UP001187415"/>
    </source>
</evidence>
<protein>
    <submittedName>
        <fullName evidence="1">Uncharacterized protein</fullName>
    </submittedName>
</protein>
<keyword evidence="2" id="KW-1185">Reference proteome</keyword>
<accession>A0AA88IRD8</accession>